<dbReference type="AlphaFoldDB" id="A0A9P7AMS3"/>
<protein>
    <submittedName>
        <fullName evidence="1">Uncharacterized protein</fullName>
    </submittedName>
</protein>
<dbReference type="RefSeq" id="XP_041159053.1">
    <property type="nucleotide sequence ID" value="XM_041298029.1"/>
</dbReference>
<dbReference type="OrthoDB" id="3220614at2759"/>
<dbReference type="Proteomes" id="UP000719766">
    <property type="component" value="Unassembled WGS sequence"/>
</dbReference>
<organism evidence="1 2">
    <name type="scientific">Suillus plorans</name>
    <dbReference type="NCBI Taxonomy" id="116603"/>
    <lineage>
        <taxon>Eukaryota</taxon>
        <taxon>Fungi</taxon>
        <taxon>Dikarya</taxon>
        <taxon>Basidiomycota</taxon>
        <taxon>Agaricomycotina</taxon>
        <taxon>Agaricomycetes</taxon>
        <taxon>Agaricomycetidae</taxon>
        <taxon>Boletales</taxon>
        <taxon>Suillineae</taxon>
        <taxon>Suillaceae</taxon>
        <taxon>Suillus</taxon>
    </lineage>
</organism>
<dbReference type="InterPro" id="IPR046521">
    <property type="entry name" value="DUF6698"/>
</dbReference>
<sequence>MVAYFCFALSSANSWQVMNDDFNSEVFYNHIIDFFQLPPIRDVANKVDDILLWWNW</sequence>
<dbReference type="GeneID" id="64591793"/>
<dbReference type="Pfam" id="PF20414">
    <property type="entry name" value="DUF6698"/>
    <property type="match status" value="1"/>
</dbReference>
<keyword evidence="2" id="KW-1185">Reference proteome</keyword>
<reference evidence="1" key="1">
    <citation type="journal article" date="2020" name="New Phytol.">
        <title>Comparative genomics reveals dynamic genome evolution in host specialist ectomycorrhizal fungi.</title>
        <authorList>
            <person name="Lofgren L.A."/>
            <person name="Nguyen N.H."/>
            <person name="Vilgalys R."/>
            <person name="Ruytinx J."/>
            <person name="Liao H.L."/>
            <person name="Branco S."/>
            <person name="Kuo A."/>
            <person name="LaButti K."/>
            <person name="Lipzen A."/>
            <person name="Andreopoulos W."/>
            <person name="Pangilinan J."/>
            <person name="Riley R."/>
            <person name="Hundley H."/>
            <person name="Na H."/>
            <person name="Barry K."/>
            <person name="Grigoriev I.V."/>
            <person name="Stajich J.E."/>
            <person name="Kennedy P.G."/>
        </authorList>
    </citation>
    <scope>NUCLEOTIDE SEQUENCE</scope>
    <source>
        <strain evidence="1">S12</strain>
    </source>
</reference>
<proteinExistence type="predicted"/>
<evidence type="ECO:0000313" key="2">
    <source>
        <dbReference type="Proteomes" id="UP000719766"/>
    </source>
</evidence>
<comment type="caution">
    <text evidence="1">The sequence shown here is derived from an EMBL/GenBank/DDBJ whole genome shotgun (WGS) entry which is preliminary data.</text>
</comment>
<evidence type="ECO:0000313" key="1">
    <source>
        <dbReference type="EMBL" id="KAG1792440.1"/>
    </source>
</evidence>
<accession>A0A9P7AMS3</accession>
<name>A0A9P7AMS3_9AGAM</name>
<dbReference type="EMBL" id="JABBWE010000036">
    <property type="protein sequence ID" value="KAG1792440.1"/>
    <property type="molecule type" value="Genomic_DNA"/>
</dbReference>
<gene>
    <name evidence="1" type="ORF">HD556DRAFT_1239275</name>
</gene>